<comment type="caution">
    <text evidence="11">The sequence shown here is derived from an EMBL/GenBank/DDBJ whole genome shotgun (WGS) entry which is preliminary data.</text>
</comment>
<feature type="domain" description="HTH araC/xylS-type" evidence="9">
    <location>
        <begin position="288"/>
        <end position="385"/>
    </location>
</feature>
<proteinExistence type="predicted"/>
<dbReference type="InterPro" id="IPR009057">
    <property type="entry name" value="Homeodomain-like_sf"/>
</dbReference>
<dbReference type="Pfam" id="PF12833">
    <property type="entry name" value="HTH_18"/>
    <property type="match status" value="1"/>
</dbReference>
<evidence type="ECO:0000313" key="12">
    <source>
        <dbReference type="Proteomes" id="UP001596113"/>
    </source>
</evidence>
<evidence type="ECO:0000259" key="9">
    <source>
        <dbReference type="PROSITE" id="PS01124"/>
    </source>
</evidence>
<dbReference type="Gene3D" id="1.10.10.60">
    <property type="entry name" value="Homeodomain-like"/>
    <property type="match status" value="2"/>
</dbReference>
<evidence type="ECO:0000256" key="4">
    <source>
        <dbReference type="ARBA" id="ARBA00023012"/>
    </source>
</evidence>
<feature type="domain" description="Response regulatory" evidence="10">
    <location>
        <begin position="2"/>
        <end position="119"/>
    </location>
</feature>
<dbReference type="InterPro" id="IPR001789">
    <property type="entry name" value="Sig_transdc_resp-reg_receiver"/>
</dbReference>
<protein>
    <submittedName>
        <fullName evidence="11">Response regulator</fullName>
    </submittedName>
</protein>
<evidence type="ECO:0000256" key="2">
    <source>
        <dbReference type="ARBA" id="ARBA00022490"/>
    </source>
</evidence>
<keyword evidence="12" id="KW-1185">Reference proteome</keyword>
<evidence type="ECO:0000256" key="6">
    <source>
        <dbReference type="ARBA" id="ARBA00023125"/>
    </source>
</evidence>
<dbReference type="RefSeq" id="WP_378134220.1">
    <property type="nucleotide sequence ID" value="NZ_JBHSMI010000025.1"/>
</dbReference>
<dbReference type="PROSITE" id="PS50110">
    <property type="entry name" value="RESPONSE_REGULATORY"/>
    <property type="match status" value="1"/>
</dbReference>
<evidence type="ECO:0000256" key="8">
    <source>
        <dbReference type="PROSITE-ProRule" id="PRU00169"/>
    </source>
</evidence>
<accession>A0ABW0HWC6</accession>
<evidence type="ECO:0000256" key="5">
    <source>
        <dbReference type="ARBA" id="ARBA00023015"/>
    </source>
</evidence>
<dbReference type="EMBL" id="JBHSMI010000025">
    <property type="protein sequence ID" value="MFC5404187.1"/>
    <property type="molecule type" value="Genomic_DNA"/>
</dbReference>
<name>A0ABW0HWC6_9BACL</name>
<keyword evidence="5" id="KW-0805">Transcription regulation</keyword>
<dbReference type="PROSITE" id="PS01124">
    <property type="entry name" value="HTH_ARAC_FAMILY_2"/>
    <property type="match status" value="1"/>
</dbReference>
<dbReference type="CDD" id="cd17536">
    <property type="entry name" value="REC_YesN-like"/>
    <property type="match status" value="1"/>
</dbReference>
<keyword evidence="2" id="KW-0963">Cytoplasm</keyword>
<dbReference type="SMART" id="SM00448">
    <property type="entry name" value="REC"/>
    <property type="match status" value="1"/>
</dbReference>
<keyword evidence="4" id="KW-0902">Two-component regulatory system</keyword>
<reference evidence="12" key="1">
    <citation type="journal article" date="2019" name="Int. J. Syst. Evol. Microbiol.">
        <title>The Global Catalogue of Microorganisms (GCM) 10K type strain sequencing project: providing services to taxonomists for standard genome sequencing and annotation.</title>
        <authorList>
            <consortium name="The Broad Institute Genomics Platform"/>
            <consortium name="The Broad Institute Genome Sequencing Center for Infectious Disease"/>
            <person name="Wu L."/>
            <person name="Ma J."/>
        </authorList>
    </citation>
    <scope>NUCLEOTIDE SEQUENCE [LARGE SCALE GENOMIC DNA]</scope>
    <source>
        <strain evidence="12">CGMCC 1.18575</strain>
    </source>
</reference>
<dbReference type="PRINTS" id="PR00032">
    <property type="entry name" value="HTHARAC"/>
</dbReference>
<dbReference type="SUPFAM" id="SSF46689">
    <property type="entry name" value="Homeodomain-like"/>
    <property type="match status" value="2"/>
</dbReference>
<dbReference type="Pfam" id="PF00072">
    <property type="entry name" value="Response_reg"/>
    <property type="match status" value="1"/>
</dbReference>
<organism evidence="11 12">
    <name type="scientific">Cohnella soli</name>
    <dbReference type="NCBI Taxonomy" id="425005"/>
    <lineage>
        <taxon>Bacteria</taxon>
        <taxon>Bacillati</taxon>
        <taxon>Bacillota</taxon>
        <taxon>Bacilli</taxon>
        <taxon>Bacillales</taxon>
        <taxon>Paenibacillaceae</taxon>
        <taxon>Cohnella</taxon>
    </lineage>
</organism>
<evidence type="ECO:0000256" key="3">
    <source>
        <dbReference type="ARBA" id="ARBA00022553"/>
    </source>
</evidence>
<evidence type="ECO:0000259" key="10">
    <source>
        <dbReference type="PROSITE" id="PS50110"/>
    </source>
</evidence>
<feature type="modified residue" description="4-aspartylphosphate" evidence="8">
    <location>
        <position position="54"/>
    </location>
</feature>
<dbReference type="InterPro" id="IPR051552">
    <property type="entry name" value="HptR"/>
</dbReference>
<keyword evidence="7" id="KW-0804">Transcription</keyword>
<dbReference type="SUPFAM" id="SSF52172">
    <property type="entry name" value="CheY-like"/>
    <property type="match status" value="1"/>
</dbReference>
<sequence length="391" mass="45041">MKAMIVEDEILVRLGLRKAIPWPALGMELACEAKDGEEAFDLFKQHRPDIVLVDIELPKMDGLKFIRYAKSHHAGARFIVLTCQQDMKYTREAIQLQVSDFILKSTLDMSELCGILQNLSLEIVKERIDAEQAKSSEPTTDRMASGLLPFDYYEEEHGFDRNHSPFHDVMSETVQKRKKIIYECIESLRIAVAKQRMTELKAELRQHQPPFLHPNIVKNMITEFLFRMWSACEEIASGKQAANHLLVDRIYASRTLEQTFSLAMQEMERAEADLSLTNTGEDKAKVILLIKQYIKTHLHEEISLQDIADSFYINSTYLSRLFKEVSRMSFTEFVLFEKTELAILMMKNGKSLTEISDKLGYLNLSSFTRMFKKVRGSSPSRYLQSQDSTIG</sequence>
<dbReference type="SMART" id="SM00342">
    <property type="entry name" value="HTH_ARAC"/>
    <property type="match status" value="1"/>
</dbReference>
<dbReference type="InterPro" id="IPR020449">
    <property type="entry name" value="Tscrpt_reg_AraC-type_HTH"/>
</dbReference>
<evidence type="ECO:0000313" key="11">
    <source>
        <dbReference type="EMBL" id="MFC5404187.1"/>
    </source>
</evidence>
<dbReference type="Proteomes" id="UP001596113">
    <property type="component" value="Unassembled WGS sequence"/>
</dbReference>
<evidence type="ECO:0000256" key="7">
    <source>
        <dbReference type="ARBA" id="ARBA00023163"/>
    </source>
</evidence>
<dbReference type="PANTHER" id="PTHR42713">
    <property type="entry name" value="HISTIDINE KINASE-RELATED"/>
    <property type="match status" value="1"/>
</dbReference>
<gene>
    <name evidence="11" type="ORF">ACFPOF_15695</name>
</gene>
<dbReference type="InterPro" id="IPR011006">
    <property type="entry name" value="CheY-like_superfamily"/>
</dbReference>
<comment type="subcellular location">
    <subcellularLocation>
        <location evidence="1">Cytoplasm</location>
    </subcellularLocation>
</comment>
<keyword evidence="3 8" id="KW-0597">Phosphoprotein</keyword>
<evidence type="ECO:0000256" key="1">
    <source>
        <dbReference type="ARBA" id="ARBA00004496"/>
    </source>
</evidence>
<dbReference type="Gene3D" id="3.40.50.2300">
    <property type="match status" value="1"/>
</dbReference>
<dbReference type="InterPro" id="IPR018060">
    <property type="entry name" value="HTH_AraC"/>
</dbReference>
<keyword evidence="6" id="KW-0238">DNA-binding</keyword>
<dbReference type="PANTHER" id="PTHR42713:SF3">
    <property type="entry name" value="TRANSCRIPTIONAL REGULATORY PROTEIN HPTR"/>
    <property type="match status" value="1"/>
</dbReference>